<evidence type="ECO:0000313" key="3">
    <source>
        <dbReference type="EMBL" id="QHS81206.1"/>
    </source>
</evidence>
<proteinExistence type="predicted"/>
<dbReference type="Gene3D" id="1.10.510.10">
    <property type="entry name" value="Transferase(Phosphotransferase) domain 1"/>
    <property type="match status" value="1"/>
</dbReference>
<dbReference type="SUPFAM" id="SSF56112">
    <property type="entry name" value="Protein kinase-like (PK-like)"/>
    <property type="match status" value="1"/>
</dbReference>
<sequence length="366" mass="42091">MALPKNKQGNFVYYGQPEFVDRIINAWKAKNTSKNSSKLKGVYGTVYKVANVNVANTEYYVKQIIPTHFNKDFLGNMKKAIQEIEISNILTASVPDSISNLMGARVLSEELINKGDIKEKEEKKKKNFFLNKDTLKNIIDPELAYSYLIFEGPEGMTVKEAFAEIKESGKEIKESGKEKKERLINYLAIICSAKQAIDAVNSAGYLHYDSHENNIFVIGHGRNARCKLIDFGEAEPIPEQEAKEKYTFDIKNMVFKIVGGLLIKRDAETDEFKRYFSIQIPSDIYQYDNKMLLEMIQTDTIIDEIFSLCGRDDFVEYRFINKYANEQALNNPLIPLETGPHLPPKKGFFRGGYKRKTRRRNKSRRN</sequence>
<feature type="compositionally biased region" description="Basic residues" evidence="1">
    <location>
        <begin position="343"/>
        <end position="366"/>
    </location>
</feature>
<accession>A0A6C0ANM3</accession>
<dbReference type="GO" id="GO:0004672">
    <property type="term" value="F:protein kinase activity"/>
    <property type="evidence" value="ECO:0007669"/>
    <property type="project" value="InterPro"/>
</dbReference>
<evidence type="ECO:0000259" key="2">
    <source>
        <dbReference type="PROSITE" id="PS50011"/>
    </source>
</evidence>
<organism evidence="3">
    <name type="scientific">viral metagenome</name>
    <dbReference type="NCBI Taxonomy" id="1070528"/>
    <lineage>
        <taxon>unclassified sequences</taxon>
        <taxon>metagenomes</taxon>
        <taxon>organismal metagenomes</taxon>
    </lineage>
</organism>
<dbReference type="AlphaFoldDB" id="A0A6C0ANM3"/>
<dbReference type="InterPro" id="IPR011009">
    <property type="entry name" value="Kinase-like_dom_sf"/>
</dbReference>
<feature type="domain" description="Protein kinase" evidence="2">
    <location>
        <begin position="32"/>
        <end position="366"/>
    </location>
</feature>
<reference evidence="3" key="1">
    <citation type="journal article" date="2020" name="Nature">
        <title>Giant virus diversity and host interactions through global metagenomics.</title>
        <authorList>
            <person name="Schulz F."/>
            <person name="Roux S."/>
            <person name="Paez-Espino D."/>
            <person name="Jungbluth S."/>
            <person name="Walsh D.A."/>
            <person name="Denef V.J."/>
            <person name="McMahon K.D."/>
            <person name="Konstantinidis K.T."/>
            <person name="Eloe-Fadrosh E.A."/>
            <person name="Kyrpides N.C."/>
            <person name="Woyke T."/>
        </authorList>
    </citation>
    <scope>NUCLEOTIDE SEQUENCE</scope>
    <source>
        <strain evidence="3">GVMAG-S-1101161-73</strain>
    </source>
</reference>
<feature type="region of interest" description="Disordered" evidence="1">
    <location>
        <begin position="338"/>
        <end position="366"/>
    </location>
</feature>
<dbReference type="InterPro" id="IPR000719">
    <property type="entry name" value="Prot_kinase_dom"/>
</dbReference>
<dbReference type="EMBL" id="MN740731">
    <property type="protein sequence ID" value="QHS81206.1"/>
    <property type="molecule type" value="Genomic_DNA"/>
</dbReference>
<dbReference type="GO" id="GO:0005524">
    <property type="term" value="F:ATP binding"/>
    <property type="evidence" value="ECO:0007669"/>
    <property type="project" value="InterPro"/>
</dbReference>
<name>A0A6C0ANM3_9ZZZZ</name>
<protein>
    <recommendedName>
        <fullName evidence="2">Protein kinase domain-containing protein</fullName>
    </recommendedName>
</protein>
<dbReference type="PROSITE" id="PS50011">
    <property type="entry name" value="PROTEIN_KINASE_DOM"/>
    <property type="match status" value="1"/>
</dbReference>
<evidence type="ECO:0000256" key="1">
    <source>
        <dbReference type="SAM" id="MobiDB-lite"/>
    </source>
</evidence>